<keyword evidence="3" id="KW-0479">Metal-binding</keyword>
<dbReference type="GO" id="GO:0008270">
    <property type="term" value="F:zinc ion binding"/>
    <property type="evidence" value="ECO:0007669"/>
    <property type="project" value="UniProtKB-KW"/>
</dbReference>
<accession>A0AAV0PBE8</accession>
<name>A0AAV0PBE8_9ROSI</name>
<dbReference type="InterPro" id="IPR001841">
    <property type="entry name" value="Znf_RING"/>
</dbReference>
<dbReference type="SMART" id="SM00558">
    <property type="entry name" value="JmjC"/>
    <property type="match status" value="1"/>
</dbReference>
<feature type="compositionally biased region" description="Acidic residues" evidence="7">
    <location>
        <begin position="157"/>
        <end position="170"/>
    </location>
</feature>
<evidence type="ECO:0000313" key="12">
    <source>
        <dbReference type="Proteomes" id="UP001154282"/>
    </source>
</evidence>
<dbReference type="PROSITE" id="PS51184">
    <property type="entry name" value="JMJC"/>
    <property type="match status" value="1"/>
</dbReference>
<feature type="domain" description="JmjC" evidence="9">
    <location>
        <begin position="678"/>
        <end position="988"/>
    </location>
</feature>
<comment type="caution">
    <text evidence="6">Lacks conserved residue(s) required for the propagation of feature annotation.</text>
</comment>
<dbReference type="InterPro" id="IPR003347">
    <property type="entry name" value="JmjC_dom"/>
</dbReference>
<keyword evidence="5" id="KW-0863">Zinc-finger</keyword>
<dbReference type="GO" id="GO:0006357">
    <property type="term" value="P:regulation of transcription by RNA polymerase II"/>
    <property type="evidence" value="ECO:0007669"/>
    <property type="project" value="TreeGrafter"/>
</dbReference>
<dbReference type="GO" id="GO:0000785">
    <property type="term" value="C:chromatin"/>
    <property type="evidence" value="ECO:0007669"/>
    <property type="project" value="TreeGrafter"/>
</dbReference>
<dbReference type="InterPro" id="IPR045109">
    <property type="entry name" value="LSDs-like"/>
</dbReference>
<feature type="domain" description="WRC" evidence="10">
    <location>
        <begin position="7"/>
        <end position="53"/>
    </location>
</feature>
<feature type="domain" description="RING-type" evidence="8">
    <location>
        <begin position="247"/>
        <end position="294"/>
    </location>
</feature>
<comment type="subcellular location">
    <subcellularLocation>
        <location evidence="1">Nucleus</location>
    </subcellularLocation>
</comment>
<dbReference type="GO" id="GO:0000118">
    <property type="term" value="C:histone deacetylase complex"/>
    <property type="evidence" value="ECO:0007669"/>
    <property type="project" value="TreeGrafter"/>
</dbReference>
<keyword evidence="4" id="KW-0539">Nucleus</keyword>
<evidence type="ECO:0000259" key="8">
    <source>
        <dbReference type="PROSITE" id="PS50089"/>
    </source>
</evidence>
<feature type="region of interest" description="Disordered" evidence="7">
    <location>
        <begin position="842"/>
        <end position="862"/>
    </location>
</feature>
<evidence type="ECO:0000256" key="6">
    <source>
        <dbReference type="PROSITE-ProRule" id="PRU01002"/>
    </source>
</evidence>
<dbReference type="EMBL" id="CAMGYJ010000008">
    <property type="protein sequence ID" value="CAI0467862.1"/>
    <property type="molecule type" value="Genomic_DNA"/>
</dbReference>
<evidence type="ECO:0000256" key="2">
    <source>
        <dbReference type="ARBA" id="ARBA00006801"/>
    </source>
</evidence>
<protein>
    <recommendedName>
        <fullName evidence="13">Lysine-specific demethylase JMJ25</fullName>
    </recommendedName>
</protein>
<dbReference type="InterPro" id="IPR014977">
    <property type="entry name" value="WRC_dom"/>
</dbReference>
<evidence type="ECO:0000256" key="7">
    <source>
        <dbReference type="SAM" id="MobiDB-lite"/>
    </source>
</evidence>
<gene>
    <name evidence="11" type="ORF">LITE_LOCUS37603</name>
</gene>
<evidence type="ECO:0000256" key="4">
    <source>
        <dbReference type="ARBA" id="ARBA00023242"/>
    </source>
</evidence>
<dbReference type="Pfam" id="PF02373">
    <property type="entry name" value="JmjC"/>
    <property type="match status" value="1"/>
</dbReference>
<evidence type="ECO:0000259" key="9">
    <source>
        <dbReference type="PROSITE" id="PS51184"/>
    </source>
</evidence>
<dbReference type="Pfam" id="PF08879">
    <property type="entry name" value="WRC"/>
    <property type="match status" value="1"/>
</dbReference>
<keyword evidence="5" id="KW-0862">Zinc</keyword>
<dbReference type="PROSITE" id="PS50089">
    <property type="entry name" value="ZF_RING_2"/>
    <property type="match status" value="1"/>
</dbReference>
<dbReference type="Gene3D" id="2.60.120.650">
    <property type="entry name" value="Cupin"/>
    <property type="match status" value="1"/>
</dbReference>
<dbReference type="PANTHER" id="PTHR12549">
    <property type="entry name" value="JMJC DOMAIN-CONTAINING HISTONE DEMETHYLATION PROTEIN"/>
    <property type="match status" value="1"/>
</dbReference>
<dbReference type="PROSITE" id="PS51667">
    <property type="entry name" value="WRC"/>
    <property type="match status" value="1"/>
</dbReference>
<feature type="region of interest" description="Disordered" evidence="7">
    <location>
        <begin position="131"/>
        <end position="170"/>
    </location>
</feature>
<dbReference type="CDD" id="cd02208">
    <property type="entry name" value="cupin_RmlC-like"/>
    <property type="match status" value="1"/>
</dbReference>
<dbReference type="SUPFAM" id="SSF51197">
    <property type="entry name" value="Clavaminate synthase-like"/>
    <property type="match status" value="1"/>
</dbReference>
<reference evidence="11" key="1">
    <citation type="submission" date="2022-08" db="EMBL/GenBank/DDBJ databases">
        <authorList>
            <person name="Gutierrez-Valencia J."/>
        </authorList>
    </citation>
    <scope>NUCLEOTIDE SEQUENCE</scope>
</reference>
<dbReference type="GO" id="GO:0031490">
    <property type="term" value="F:chromatin DNA binding"/>
    <property type="evidence" value="ECO:0007669"/>
    <property type="project" value="TreeGrafter"/>
</dbReference>
<evidence type="ECO:0008006" key="13">
    <source>
        <dbReference type="Google" id="ProtNLM"/>
    </source>
</evidence>
<dbReference type="Proteomes" id="UP001154282">
    <property type="component" value="Unassembled WGS sequence"/>
</dbReference>
<organism evidence="11 12">
    <name type="scientific">Linum tenue</name>
    <dbReference type="NCBI Taxonomy" id="586396"/>
    <lineage>
        <taxon>Eukaryota</taxon>
        <taxon>Viridiplantae</taxon>
        <taxon>Streptophyta</taxon>
        <taxon>Embryophyta</taxon>
        <taxon>Tracheophyta</taxon>
        <taxon>Spermatophyta</taxon>
        <taxon>Magnoliopsida</taxon>
        <taxon>eudicotyledons</taxon>
        <taxon>Gunneridae</taxon>
        <taxon>Pentapetalae</taxon>
        <taxon>rosids</taxon>
        <taxon>fabids</taxon>
        <taxon>Malpighiales</taxon>
        <taxon>Linaceae</taxon>
        <taxon>Linum</taxon>
    </lineage>
</organism>
<dbReference type="GO" id="GO:0032454">
    <property type="term" value="F:histone H3K9 demethylase activity"/>
    <property type="evidence" value="ECO:0007669"/>
    <property type="project" value="InterPro"/>
</dbReference>
<comment type="caution">
    <text evidence="11">The sequence shown here is derived from an EMBL/GenBank/DDBJ whole genome shotgun (WGS) entry which is preliminary data.</text>
</comment>
<sequence>MAENGPLPDHLRCKRTDGRRWRCGRKVLPGKKLCEIHHLQGKHRQHKWKVPESLKIQREYKNRNKISNGARVRLQKEEADVVLSKLGQKRKKSEGFEEVVKIKKKKMKKKVKAKKNTLQFELIRMVLKREVEKRKGQSTSNKKPNSKSKSGSSDNNGGEEGEEDDEDEEPELMRDLPNGFMAISPVKHFNNVGSCSASAASCDVKIGSDSSSGIRFRSKNLEPLPIGAALQVKDMVELRRGKKKQKCHWCRKNGLSSTLIQCSSCSKEFFCTDCIKDRYFDEQEEVQNACPVCRGTCGCKPCLAGRFKDSDCEEYSNGGRQVNKVLHFHYMICMLLPVLKQMNRDLVSEIDTEAKMKGLKPSEVQIELAKVSCNQRSCNKCKASIVDFHRSCQICSYNLCLRCCRDVFQGIVCGNVDVLVSKCPTRRKTFISGKQQCEVISAFTSKKRLPGRCPSNRKAFNGCVGIPCPSSEFGGCGDSLLDLSSLFPLSWAKELETSAEELIGCYELPETLDINSSCSLCTESDLDTDEIRQSQEASSREDSQDNLLYCPTAAEIHGDNLEHFQKHWGKGQPVKVRNVLLGTSDLSWDPIVMFCTYLKNNANTPGNTQATDSLDHFEVEIGVRQLFMGSIRGPKKANMWHEDLKLKGWLSSQVIQEHLPAHFSEILHALPLPEYMDPASGLLNVAAELPQEITKPDLGPSIYISYNSGNDIVRADSVSKLRYDTYDVVNVLVHATDAPVSTEQLNYIRKLMKKNKEENRANGGSIEELGLHDLVEEEVQLHKKVARVSWFAAAAAARHEACYQKPEAAYHNNGACSDTDSDTDTDTDTDTEVSKFFFGPVKGSRTSDHRPSRIKHTETTSDEEFVSEKHDESCGVLWDVFRRQDVPKLVEYLRLHSKEFVETYGSRKPVTHPIHDQIFFLDAVHKRRLKEEFEIEPWSFEQHVGEAVIVPAGCPYQIRNLKSCVNIVLDFVSPESVVQSMQLIDELHLLPDKHKARADSLEVKQMAIHGVSRAIKEIRDLTSCAD</sequence>
<proteinExistence type="inferred from homology"/>
<feature type="region of interest" description="Disordered" evidence="7">
    <location>
        <begin position="810"/>
        <end position="829"/>
    </location>
</feature>
<comment type="similarity">
    <text evidence="2">Belongs to the JARID1 histone demethylase family.</text>
</comment>
<feature type="compositionally biased region" description="Low complexity" evidence="7">
    <location>
        <begin position="140"/>
        <end position="156"/>
    </location>
</feature>
<dbReference type="GO" id="GO:0003712">
    <property type="term" value="F:transcription coregulator activity"/>
    <property type="evidence" value="ECO:0007669"/>
    <property type="project" value="TreeGrafter"/>
</dbReference>
<evidence type="ECO:0000256" key="5">
    <source>
        <dbReference type="PROSITE-ProRule" id="PRU00175"/>
    </source>
</evidence>
<feature type="compositionally biased region" description="Basic and acidic residues" evidence="7">
    <location>
        <begin position="845"/>
        <end position="859"/>
    </location>
</feature>
<evidence type="ECO:0000313" key="11">
    <source>
        <dbReference type="EMBL" id="CAI0467862.1"/>
    </source>
</evidence>
<evidence type="ECO:0000259" key="10">
    <source>
        <dbReference type="PROSITE" id="PS51667"/>
    </source>
</evidence>
<evidence type="ECO:0000256" key="3">
    <source>
        <dbReference type="ARBA" id="ARBA00022723"/>
    </source>
</evidence>
<dbReference type="AlphaFoldDB" id="A0AAV0PBE8"/>
<feature type="compositionally biased region" description="Acidic residues" evidence="7">
    <location>
        <begin position="819"/>
        <end position="829"/>
    </location>
</feature>
<dbReference type="PANTHER" id="PTHR12549:SF42">
    <property type="entry name" value="LYSINE-SPECIFIC DEMETHYLASE JMJ28"/>
    <property type="match status" value="1"/>
</dbReference>
<evidence type="ECO:0000256" key="1">
    <source>
        <dbReference type="ARBA" id="ARBA00004123"/>
    </source>
</evidence>
<keyword evidence="12" id="KW-1185">Reference proteome</keyword>